<reference evidence="1" key="5">
    <citation type="journal article" date="2021" name="G3 (Bethesda)">
        <title>Aegilops tauschii genome assembly Aet v5.0 features greater sequence contiguity and improved annotation.</title>
        <authorList>
            <person name="Wang L."/>
            <person name="Zhu T."/>
            <person name="Rodriguez J.C."/>
            <person name="Deal K.R."/>
            <person name="Dubcovsky J."/>
            <person name="McGuire P.E."/>
            <person name="Lux T."/>
            <person name="Spannagl M."/>
            <person name="Mayer K.F.X."/>
            <person name="Baldrich P."/>
            <person name="Meyers B.C."/>
            <person name="Huo N."/>
            <person name="Gu Y.Q."/>
            <person name="Zhou H."/>
            <person name="Devos K.M."/>
            <person name="Bennetzen J.L."/>
            <person name="Unver T."/>
            <person name="Budak H."/>
            <person name="Gulick P.J."/>
            <person name="Galiba G."/>
            <person name="Kalapos B."/>
            <person name="Nelson D.R."/>
            <person name="Li P."/>
            <person name="You F.M."/>
            <person name="Luo M.C."/>
            <person name="Dvorak J."/>
        </authorList>
    </citation>
    <scope>NUCLEOTIDE SEQUENCE [LARGE SCALE GENOMIC DNA]</scope>
    <source>
        <strain evidence="1">cv. AL8/78</strain>
    </source>
</reference>
<dbReference type="EnsemblPlants" id="AET3Gv21017700.10">
    <property type="protein sequence ID" value="AET3Gv21017700.10"/>
    <property type="gene ID" value="AET3Gv21017700"/>
</dbReference>
<keyword evidence="2" id="KW-1185">Reference proteome</keyword>
<organism evidence="1 2">
    <name type="scientific">Aegilops tauschii subsp. strangulata</name>
    <name type="common">Goatgrass</name>
    <dbReference type="NCBI Taxonomy" id="200361"/>
    <lineage>
        <taxon>Eukaryota</taxon>
        <taxon>Viridiplantae</taxon>
        <taxon>Streptophyta</taxon>
        <taxon>Embryophyta</taxon>
        <taxon>Tracheophyta</taxon>
        <taxon>Spermatophyta</taxon>
        <taxon>Magnoliopsida</taxon>
        <taxon>Liliopsida</taxon>
        <taxon>Poales</taxon>
        <taxon>Poaceae</taxon>
        <taxon>BOP clade</taxon>
        <taxon>Pooideae</taxon>
        <taxon>Triticodae</taxon>
        <taxon>Triticeae</taxon>
        <taxon>Triticinae</taxon>
        <taxon>Aegilops</taxon>
    </lineage>
</organism>
<reference evidence="1" key="3">
    <citation type="journal article" date="2017" name="Nature">
        <title>Genome sequence of the progenitor of the wheat D genome Aegilops tauschii.</title>
        <authorList>
            <person name="Luo M.C."/>
            <person name="Gu Y.Q."/>
            <person name="Puiu D."/>
            <person name="Wang H."/>
            <person name="Twardziok S.O."/>
            <person name="Deal K.R."/>
            <person name="Huo N."/>
            <person name="Zhu T."/>
            <person name="Wang L."/>
            <person name="Wang Y."/>
            <person name="McGuire P.E."/>
            <person name="Liu S."/>
            <person name="Long H."/>
            <person name="Ramasamy R.K."/>
            <person name="Rodriguez J.C."/>
            <person name="Van S.L."/>
            <person name="Yuan L."/>
            <person name="Wang Z."/>
            <person name="Xia Z."/>
            <person name="Xiao L."/>
            <person name="Anderson O.D."/>
            <person name="Ouyang S."/>
            <person name="Liang Y."/>
            <person name="Zimin A.V."/>
            <person name="Pertea G."/>
            <person name="Qi P."/>
            <person name="Bennetzen J.L."/>
            <person name="Dai X."/>
            <person name="Dawson M.W."/>
            <person name="Muller H.G."/>
            <person name="Kugler K."/>
            <person name="Rivarola-Duarte L."/>
            <person name="Spannagl M."/>
            <person name="Mayer K.F.X."/>
            <person name="Lu F.H."/>
            <person name="Bevan M.W."/>
            <person name="Leroy P."/>
            <person name="Li P."/>
            <person name="You F.M."/>
            <person name="Sun Q."/>
            <person name="Liu Z."/>
            <person name="Lyons E."/>
            <person name="Wicker T."/>
            <person name="Salzberg S.L."/>
            <person name="Devos K.M."/>
            <person name="Dvorak J."/>
        </authorList>
    </citation>
    <scope>NUCLEOTIDE SEQUENCE [LARGE SCALE GENOMIC DNA]</scope>
    <source>
        <strain evidence="1">cv. AL8/78</strain>
    </source>
</reference>
<dbReference type="AlphaFoldDB" id="A0A453GH73"/>
<dbReference type="Gramene" id="AET3Gv21017700.10">
    <property type="protein sequence ID" value="AET3Gv21017700.10"/>
    <property type="gene ID" value="AET3Gv21017700"/>
</dbReference>
<proteinExistence type="predicted"/>
<sequence length="45" mass="5242">MPLLFNLKPGFLPKKSACAHLFENVMKCIILVRLCNRLCQIFVFM</sequence>
<dbReference type="Proteomes" id="UP000015105">
    <property type="component" value="Chromosome 3D"/>
</dbReference>
<evidence type="ECO:0000313" key="2">
    <source>
        <dbReference type="Proteomes" id="UP000015105"/>
    </source>
</evidence>
<accession>A0A453GH73</accession>
<reference evidence="1" key="4">
    <citation type="submission" date="2019-03" db="UniProtKB">
        <authorList>
            <consortium name="EnsemblPlants"/>
        </authorList>
    </citation>
    <scope>IDENTIFICATION</scope>
</reference>
<protein>
    <submittedName>
        <fullName evidence="1">Uncharacterized protein</fullName>
    </submittedName>
</protein>
<name>A0A453GH73_AEGTS</name>
<reference evidence="2" key="2">
    <citation type="journal article" date="2017" name="Nat. Plants">
        <title>The Aegilops tauschii genome reveals multiple impacts of transposons.</title>
        <authorList>
            <person name="Zhao G."/>
            <person name="Zou C."/>
            <person name="Li K."/>
            <person name="Wang K."/>
            <person name="Li T."/>
            <person name="Gao L."/>
            <person name="Zhang X."/>
            <person name="Wang H."/>
            <person name="Yang Z."/>
            <person name="Liu X."/>
            <person name="Jiang W."/>
            <person name="Mao L."/>
            <person name="Kong X."/>
            <person name="Jiao Y."/>
            <person name="Jia J."/>
        </authorList>
    </citation>
    <scope>NUCLEOTIDE SEQUENCE [LARGE SCALE GENOMIC DNA]</scope>
    <source>
        <strain evidence="2">cv. AL8/78</strain>
    </source>
</reference>
<evidence type="ECO:0000313" key="1">
    <source>
        <dbReference type="EnsemblPlants" id="AET3Gv21017700.10"/>
    </source>
</evidence>
<reference evidence="2" key="1">
    <citation type="journal article" date="2014" name="Science">
        <title>Ancient hybridizations among the ancestral genomes of bread wheat.</title>
        <authorList>
            <consortium name="International Wheat Genome Sequencing Consortium,"/>
            <person name="Marcussen T."/>
            <person name="Sandve S.R."/>
            <person name="Heier L."/>
            <person name="Spannagl M."/>
            <person name="Pfeifer M."/>
            <person name="Jakobsen K.S."/>
            <person name="Wulff B.B."/>
            <person name="Steuernagel B."/>
            <person name="Mayer K.F."/>
            <person name="Olsen O.A."/>
        </authorList>
    </citation>
    <scope>NUCLEOTIDE SEQUENCE [LARGE SCALE GENOMIC DNA]</scope>
    <source>
        <strain evidence="2">cv. AL8/78</strain>
    </source>
</reference>